<dbReference type="PRINTS" id="PR01543">
    <property type="entry name" value="ANATRNSFRASE"/>
</dbReference>
<evidence type="ECO:0000313" key="2">
    <source>
        <dbReference type="EMBL" id="OIR07479.1"/>
    </source>
</evidence>
<organism evidence="2">
    <name type="scientific">mine drainage metagenome</name>
    <dbReference type="NCBI Taxonomy" id="410659"/>
    <lineage>
        <taxon>unclassified sequences</taxon>
        <taxon>metagenomes</taxon>
        <taxon>ecological metagenomes</taxon>
    </lineage>
</organism>
<dbReference type="AlphaFoldDB" id="A0A1J5SGD2"/>
<dbReference type="GO" id="GO:0004060">
    <property type="term" value="F:arylamine N-acetyltransferase activity"/>
    <property type="evidence" value="ECO:0007669"/>
    <property type="project" value="TreeGrafter"/>
</dbReference>
<dbReference type="Gene3D" id="2.40.128.150">
    <property type="entry name" value="Cysteine proteinases"/>
    <property type="match status" value="1"/>
</dbReference>
<keyword evidence="2" id="KW-0012">Acyltransferase</keyword>
<dbReference type="SUPFAM" id="SSF54001">
    <property type="entry name" value="Cysteine proteinases"/>
    <property type="match status" value="1"/>
</dbReference>
<dbReference type="EMBL" id="MLJW01000037">
    <property type="protein sequence ID" value="OIR07479.1"/>
    <property type="molecule type" value="Genomic_DNA"/>
</dbReference>
<accession>A0A1J5SGD2</accession>
<reference evidence="2" key="1">
    <citation type="submission" date="2016-10" db="EMBL/GenBank/DDBJ databases">
        <title>Sequence of Gallionella enrichment culture.</title>
        <authorList>
            <person name="Poehlein A."/>
            <person name="Muehling M."/>
            <person name="Daniel R."/>
        </authorList>
    </citation>
    <scope>NUCLEOTIDE SEQUENCE</scope>
</reference>
<dbReference type="PANTHER" id="PTHR11786">
    <property type="entry name" value="N-HYDROXYARYLAMINE O-ACETYLTRANSFERASE"/>
    <property type="match status" value="1"/>
</dbReference>
<dbReference type="Gene3D" id="3.30.2140.10">
    <property type="entry name" value="Arylamine N-acetyltransferase"/>
    <property type="match status" value="1"/>
</dbReference>
<gene>
    <name evidence="2" type="primary">nhoA</name>
    <name evidence="2" type="ORF">GALL_104380</name>
</gene>
<dbReference type="InterPro" id="IPR038765">
    <property type="entry name" value="Papain-like_cys_pep_sf"/>
</dbReference>
<comment type="similarity">
    <text evidence="1">Belongs to the arylamine N-acetyltransferase family.</text>
</comment>
<protein>
    <submittedName>
        <fullName evidence="2">N-hydroxyarylamine O-acetyltransferase</fullName>
        <ecNumber evidence="2">2.3.1.118</ecNumber>
    </submittedName>
</protein>
<dbReference type="InterPro" id="IPR001447">
    <property type="entry name" value="Arylamine_N-AcTrfase"/>
</dbReference>
<dbReference type="Pfam" id="PF00797">
    <property type="entry name" value="Acetyltransf_2"/>
    <property type="match status" value="1"/>
</dbReference>
<proteinExistence type="inferred from homology"/>
<evidence type="ECO:0000256" key="1">
    <source>
        <dbReference type="ARBA" id="ARBA00006547"/>
    </source>
</evidence>
<keyword evidence="2" id="KW-0808">Transferase</keyword>
<dbReference type="EC" id="2.3.1.118" evidence="2"/>
<dbReference type="PANTHER" id="PTHR11786:SF0">
    <property type="entry name" value="ARYLAMINE N-ACETYLTRANSFERASE 4-RELATED"/>
    <property type="match status" value="1"/>
</dbReference>
<dbReference type="GO" id="GO:0046990">
    <property type="term" value="F:N-hydroxyarylamine O-acetyltransferase activity"/>
    <property type="evidence" value="ECO:0007669"/>
    <property type="project" value="UniProtKB-EC"/>
</dbReference>
<name>A0A1J5SGD2_9ZZZZ</name>
<sequence>MPADRPPHTPDLDAYFARIGYAGPRTPTRAVLDELMARHTRAIPFENVDVLLGRGVSLAPEAVEAKLVGARRGGYCFEQNSFFLAVLRTLGFRATPLSGRVRLYVPREVVPPRTHLFLKVELEGEEWIADVGFGGLSLSSSIRFREAIEQETRHETRRLVREGGRWFHQVRSGDGWMDGYEFTGEEMPPVDRELANWWTSAHPDSRFRQNLMVNLAGPAGTRLNLTNREFTRRRGAEVLETTQVGSHDELVALLGDVFGIRIPEGARLTASNLDWAAG</sequence>
<comment type="caution">
    <text evidence="2">The sequence shown here is derived from an EMBL/GenBank/DDBJ whole genome shotgun (WGS) entry which is preliminary data.</text>
</comment>